<accession>A0A1U9R2Y7</accession>
<gene>
    <name evidence="1" type="ORF">BBN63_12730</name>
</gene>
<evidence type="ECO:0000313" key="2">
    <source>
        <dbReference type="Proteomes" id="UP000189677"/>
    </source>
</evidence>
<dbReference type="OrthoDB" id="4244819at2"/>
<keyword evidence="2" id="KW-1185">Reference proteome</keyword>
<dbReference type="EMBL" id="CP018047">
    <property type="protein sequence ID" value="AQU70872.1"/>
    <property type="molecule type" value="Genomic_DNA"/>
</dbReference>
<dbReference type="Proteomes" id="UP000189677">
    <property type="component" value="Chromosome"/>
</dbReference>
<sequence length="140" mass="15278">MMSLTAGCSKDSGRCGPTPVEDVFRSDLYGTYSGPHGARLTLRDNGDNTVGFTATDWPDSSDPEILDKKSPAFDGDGSWRIEGDPGNGDRIGLQFEEDESEREGLPVDQLQVGKRDGHIVLFDRLGDPDVCRVFELSRSP</sequence>
<proteinExistence type="predicted"/>
<protein>
    <submittedName>
        <fullName evidence="1">Uncharacterized protein</fullName>
    </submittedName>
</protein>
<dbReference type="KEGG" id="snw:BBN63_12730"/>
<organism evidence="1 2">
    <name type="scientific">Streptomyces niveus</name>
    <name type="common">Streptomyces spheroides</name>
    <dbReference type="NCBI Taxonomy" id="193462"/>
    <lineage>
        <taxon>Bacteria</taxon>
        <taxon>Bacillati</taxon>
        <taxon>Actinomycetota</taxon>
        <taxon>Actinomycetes</taxon>
        <taxon>Kitasatosporales</taxon>
        <taxon>Streptomycetaceae</taxon>
        <taxon>Streptomyces</taxon>
    </lineage>
</organism>
<evidence type="ECO:0000313" key="1">
    <source>
        <dbReference type="EMBL" id="AQU70872.1"/>
    </source>
</evidence>
<dbReference type="AlphaFoldDB" id="A0A1U9R2Y7"/>
<name>A0A1U9R2Y7_STRNV</name>
<reference evidence="1 2" key="1">
    <citation type="submission" date="2016-11" db="EMBL/GenBank/DDBJ databases">
        <title>Complete genome sequence of Streptomyces niveus SCSIO 3406.</title>
        <authorList>
            <person name="Zhu Q."/>
            <person name="Cheng W."/>
            <person name="Song Y."/>
            <person name="Li Q."/>
            <person name="Ju J."/>
        </authorList>
    </citation>
    <scope>NUCLEOTIDE SEQUENCE [LARGE SCALE GENOMIC DNA]</scope>
    <source>
        <strain evidence="1 2">SCSIO 3406</strain>
    </source>
</reference>